<feature type="compositionally biased region" description="Acidic residues" evidence="1">
    <location>
        <begin position="158"/>
        <end position="185"/>
    </location>
</feature>
<dbReference type="OrthoDB" id="21413at2759"/>
<dbReference type="AlphaFoldDB" id="A0A0F4YH12"/>
<comment type="caution">
    <text evidence="3">The sequence shown here is derived from an EMBL/GenBank/DDBJ whole genome shotgun (WGS) entry which is preliminary data.</text>
</comment>
<feature type="compositionally biased region" description="Basic and acidic residues" evidence="1">
    <location>
        <begin position="194"/>
        <end position="209"/>
    </location>
</feature>
<dbReference type="EMBL" id="LASV01000621">
    <property type="protein sequence ID" value="KKA17547.1"/>
    <property type="molecule type" value="Genomic_DNA"/>
</dbReference>
<sequence>EEKATEEEATEEKAAKEKAAEEKVSEEVLEEKVPDKESLDEGVPEEKAVEKAAEEKAPDEEAPDSEEKIPEGKTPDAELKQPPRESVTEQSFEKPTPTVNGERLATTTAAAPTVTEEPNDEVEQPVTDVDEPIEDAKLRREMLEYGFREVGAVVAELEMDEEGSEISVEDDFEYDEEEEDEEEDEYGRTTRPVLTEEIHQQMRELEKKLNARGMLNIGKDTSVLPEEVRRELEEPRKVKVEKAEEEKKAEEESTSKPEEKKKKKVSFAPELDIAPDPKPPAPEKTERTTRREQPAAAPIAESIVERTSVKGDNPAEETPATSKKVSRFKMARSTGAQPAEASSLRSTMQQAAKKQPSAPPSPSSLPLFPAKPKEPKPFSQPIVDRDIEYATRPSAPRPPEGKTVADKLVEREVPDPSNVRAPEPDELDEEIHRKEIASEFYRMRNRMIQRKGGFVNDEQAVVPLDEDQPQKRVSKFKAARMRS</sequence>
<dbReference type="RefSeq" id="XP_013324159.1">
    <property type="nucleotide sequence ID" value="XM_013468705.1"/>
</dbReference>
<feature type="compositionally biased region" description="Basic and acidic residues" evidence="1">
    <location>
        <begin position="65"/>
        <end position="87"/>
    </location>
</feature>
<feature type="compositionally biased region" description="Low complexity" evidence="1">
    <location>
        <begin position="105"/>
        <end position="115"/>
    </location>
</feature>
<feature type="compositionally biased region" description="Acidic residues" evidence="1">
    <location>
        <begin position="1"/>
        <end position="10"/>
    </location>
</feature>
<feature type="compositionally biased region" description="Acidic residues" evidence="1">
    <location>
        <begin position="117"/>
        <end position="133"/>
    </location>
</feature>
<gene>
    <name evidence="3" type="ORF">T310_8514</name>
</gene>
<protein>
    <recommendedName>
        <fullName evidence="2">DUF3835 domain-containing protein</fullName>
    </recommendedName>
</protein>
<feature type="compositionally biased region" description="Basic and acidic residues" evidence="1">
    <location>
        <begin position="11"/>
        <end position="56"/>
    </location>
</feature>
<evidence type="ECO:0000313" key="3">
    <source>
        <dbReference type="EMBL" id="KKA17547.1"/>
    </source>
</evidence>
<keyword evidence="4" id="KW-1185">Reference proteome</keyword>
<dbReference type="GeneID" id="25320770"/>
<dbReference type="Pfam" id="PF12927">
    <property type="entry name" value="DUF3835"/>
    <property type="match status" value="1"/>
</dbReference>
<feature type="domain" description="DUF3835" evidence="2">
    <location>
        <begin position="404"/>
        <end position="481"/>
    </location>
</feature>
<accession>A0A0F4YH12</accession>
<feature type="compositionally biased region" description="Basic and acidic residues" evidence="1">
    <location>
        <begin position="226"/>
        <end position="260"/>
    </location>
</feature>
<evidence type="ECO:0000256" key="1">
    <source>
        <dbReference type="SAM" id="MobiDB-lite"/>
    </source>
</evidence>
<feature type="compositionally biased region" description="Basic and acidic residues" evidence="1">
    <location>
        <begin position="281"/>
        <end position="293"/>
    </location>
</feature>
<feature type="region of interest" description="Disordered" evidence="1">
    <location>
        <begin position="158"/>
        <end position="429"/>
    </location>
</feature>
<name>A0A0F4YH12_RASE3</name>
<feature type="non-terminal residue" evidence="3">
    <location>
        <position position="1"/>
    </location>
</feature>
<feature type="region of interest" description="Disordered" evidence="1">
    <location>
        <begin position="1"/>
        <end position="133"/>
    </location>
</feature>
<organism evidence="3 4">
    <name type="scientific">Rasamsonia emersonii (strain ATCC 16479 / CBS 393.64 / IMI 116815)</name>
    <dbReference type="NCBI Taxonomy" id="1408163"/>
    <lineage>
        <taxon>Eukaryota</taxon>
        <taxon>Fungi</taxon>
        <taxon>Dikarya</taxon>
        <taxon>Ascomycota</taxon>
        <taxon>Pezizomycotina</taxon>
        <taxon>Eurotiomycetes</taxon>
        <taxon>Eurotiomycetidae</taxon>
        <taxon>Eurotiales</taxon>
        <taxon>Trichocomaceae</taxon>
        <taxon>Rasamsonia</taxon>
    </lineage>
</organism>
<reference evidence="3 4" key="1">
    <citation type="submission" date="2015-04" db="EMBL/GenBank/DDBJ databases">
        <authorList>
            <person name="Heijne W.H."/>
            <person name="Fedorova N.D."/>
            <person name="Nierman W.C."/>
            <person name="Vollebregt A.W."/>
            <person name="Zhao Z."/>
            <person name="Wu L."/>
            <person name="Kumar M."/>
            <person name="Stam H."/>
            <person name="van den Berg M.A."/>
            <person name="Pel H.J."/>
        </authorList>
    </citation>
    <scope>NUCLEOTIDE SEQUENCE [LARGE SCALE GENOMIC DNA]</scope>
    <source>
        <strain evidence="3 4">CBS 393.64</strain>
    </source>
</reference>
<feature type="compositionally biased region" description="Basic and acidic residues" evidence="1">
    <location>
        <begin position="399"/>
        <end position="414"/>
    </location>
</feature>
<proteinExistence type="predicted"/>
<dbReference type="Proteomes" id="UP000053958">
    <property type="component" value="Unassembled WGS sequence"/>
</dbReference>
<evidence type="ECO:0000259" key="2">
    <source>
        <dbReference type="Pfam" id="PF12927"/>
    </source>
</evidence>
<evidence type="ECO:0000313" key="4">
    <source>
        <dbReference type="Proteomes" id="UP000053958"/>
    </source>
</evidence>
<dbReference type="InterPro" id="IPR024325">
    <property type="entry name" value="DUF3835"/>
</dbReference>